<evidence type="ECO:0000313" key="2">
    <source>
        <dbReference type="Proteomes" id="UP000000763"/>
    </source>
</evidence>
<reference evidence="2" key="2">
    <citation type="journal article" date="2008" name="Nucleic Acids Res.">
        <title>The rice annotation project database (RAP-DB): 2008 update.</title>
        <authorList>
            <consortium name="The rice annotation project (RAP)"/>
        </authorList>
    </citation>
    <scope>GENOME REANNOTATION</scope>
    <source>
        <strain evidence="2">cv. Nipponbare</strain>
    </source>
</reference>
<dbReference type="AlphaFoldDB" id="Q7XVE4"/>
<name>Q7XVE4_ORYSJ</name>
<reference evidence="2" key="1">
    <citation type="journal article" date="2005" name="Nature">
        <title>The map-based sequence of the rice genome.</title>
        <authorList>
            <consortium name="International rice genome sequencing project (IRGSP)"/>
            <person name="Matsumoto T."/>
            <person name="Wu J."/>
            <person name="Kanamori H."/>
            <person name="Katayose Y."/>
            <person name="Fujisawa M."/>
            <person name="Namiki N."/>
            <person name="Mizuno H."/>
            <person name="Yamamoto K."/>
            <person name="Antonio B.A."/>
            <person name="Baba T."/>
            <person name="Sakata K."/>
            <person name="Nagamura Y."/>
            <person name="Aoki H."/>
            <person name="Arikawa K."/>
            <person name="Arita K."/>
            <person name="Bito T."/>
            <person name="Chiden Y."/>
            <person name="Fujitsuka N."/>
            <person name="Fukunaka R."/>
            <person name="Hamada M."/>
            <person name="Harada C."/>
            <person name="Hayashi A."/>
            <person name="Hijishita S."/>
            <person name="Honda M."/>
            <person name="Hosokawa S."/>
            <person name="Ichikawa Y."/>
            <person name="Idonuma A."/>
            <person name="Iijima M."/>
            <person name="Ikeda M."/>
            <person name="Ikeno M."/>
            <person name="Ito K."/>
            <person name="Ito S."/>
            <person name="Ito T."/>
            <person name="Ito Y."/>
            <person name="Ito Y."/>
            <person name="Iwabuchi A."/>
            <person name="Kamiya K."/>
            <person name="Karasawa W."/>
            <person name="Kurita K."/>
            <person name="Katagiri S."/>
            <person name="Kikuta A."/>
            <person name="Kobayashi H."/>
            <person name="Kobayashi N."/>
            <person name="Machita K."/>
            <person name="Maehara T."/>
            <person name="Masukawa M."/>
            <person name="Mizubayashi T."/>
            <person name="Mukai Y."/>
            <person name="Nagasaki H."/>
            <person name="Nagata Y."/>
            <person name="Naito S."/>
            <person name="Nakashima M."/>
            <person name="Nakama Y."/>
            <person name="Nakamichi Y."/>
            <person name="Nakamura M."/>
            <person name="Meguro A."/>
            <person name="Negishi M."/>
            <person name="Ohta I."/>
            <person name="Ohta T."/>
            <person name="Okamoto M."/>
            <person name="Ono N."/>
            <person name="Saji S."/>
            <person name="Sakaguchi M."/>
            <person name="Sakai K."/>
            <person name="Shibata M."/>
            <person name="Shimokawa T."/>
            <person name="Song J."/>
            <person name="Takazaki Y."/>
            <person name="Terasawa K."/>
            <person name="Tsugane M."/>
            <person name="Tsuji K."/>
            <person name="Ueda S."/>
            <person name="Waki K."/>
            <person name="Yamagata H."/>
            <person name="Yamamoto M."/>
            <person name="Yamamoto S."/>
            <person name="Yamane H."/>
            <person name="Yoshiki S."/>
            <person name="Yoshihara R."/>
            <person name="Yukawa K."/>
            <person name="Zhong H."/>
            <person name="Yano M."/>
            <person name="Yuan Q."/>
            <person name="Ouyang S."/>
            <person name="Liu J."/>
            <person name="Jones K.M."/>
            <person name="Gansberger K."/>
            <person name="Moffat K."/>
            <person name="Hill J."/>
            <person name="Bera J."/>
            <person name="Fadrosh D."/>
            <person name="Jin S."/>
            <person name="Johri S."/>
            <person name="Kim M."/>
            <person name="Overton L."/>
            <person name="Reardon M."/>
            <person name="Tsitrin T."/>
            <person name="Vuong H."/>
            <person name="Weaver B."/>
            <person name="Ciecko A."/>
            <person name="Tallon L."/>
            <person name="Jackson J."/>
            <person name="Pai G."/>
            <person name="Aken S.V."/>
            <person name="Utterback T."/>
            <person name="Reidmuller S."/>
            <person name="Feldblyum T."/>
            <person name="Hsiao J."/>
            <person name="Zismann V."/>
            <person name="Iobst S."/>
            <person name="de Vazeille A.R."/>
            <person name="Buell C.R."/>
            <person name="Ying K."/>
            <person name="Li Y."/>
            <person name="Lu T."/>
            <person name="Huang Y."/>
            <person name="Zhao Q."/>
            <person name="Feng Q."/>
            <person name="Zhang L."/>
            <person name="Zhu J."/>
            <person name="Weng Q."/>
            <person name="Mu J."/>
            <person name="Lu Y."/>
            <person name="Fan D."/>
            <person name="Liu Y."/>
            <person name="Guan J."/>
            <person name="Zhang Y."/>
            <person name="Yu S."/>
            <person name="Liu X."/>
            <person name="Zhang Y."/>
            <person name="Hong G."/>
            <person name="Han B."/>
            <person name="Choisne N."/>
            <person name="Demange N."/>
            <person name="Orjeda G."/>
            <person name="Samain S."/>
            <person name="Cattolico L."/>
            <person name="Pelletier E."/>
            <person name="Couloux A."/>
            <person name="Segurens B."/>
            <person name="Wincker P."/>
            <person name="D'Hont A."/>
            <person name="Scarpelli C."/>
            <person name="Weissenbach J."/>
            <person name="Salanoubat M."/>
            <person name="Quetier F."/>
            <person name="Yu Y."/>
            <person name="Kim H.R."/>
            <person name="Rambo T."/>
            <person name="Currie J."/>
            <person name="Collura K."/>
            <person name="Luo M."/>
            <person name="Yang T."/>
            <person name="Ammiraju J.S.S."/>
            <person name="Engler F."/>
            <person name="Soderlund C."/>
            <person name="Wing R.A."/>
            <person name="Palmer L.E."/>
            <person name="de la Bastide M."/>
            <person name="Spiegel L."/>
            <person name="Nascimento L."/>
            <person name="Zutavern T."/>
            <person name="O'Shaughnessy A."/>
            <person name="Dike S."/>
            <person name="Dedhia N."/>
            <person name="Preston R."/>
            <person name="Balija V."/>
            <person name="McCombie W.R."/>
            <person name="Chow T."/>
            <person name="Chen H."/>
            <person name="Chung M."/>
            <person name="Chen C."/>
            <person name="Shaw J."/>
            <person name="Wu H."/>
            <person name="Hsiao K."/>
            <person name="Chao Y."/>
            <person name="Chu M."/>
            <person name="Cheng C."/>
            <person name="Hour A."/>
            <person name="Lee P."/>
            <person name="Lin S."/>
            <person name="Lin Y."/>
            <person name="Liou J."/>
            <person name="Liu S."/>
            <person name="Hsing Y."/>
            <person name="Raghuvanshi S."/>
            <person name="Mohanty A."/>
            <person name="Bharti A.K."/>
            <person name="Gaur A."/>
            <person name="Gupta V."/>
            <person name="Kumar D."/>
            <person name="Ravi V."/>
            <person name="Vij S."/>
            <person name="Kapur A."/>
            <person name="Khurana P."/>
            <person name="Khurana P."/>
            <person name="Khurana J.P."/>
            <person name="Tyagi A.K."/>
            <person name="Gaikwad K."/>
            <person name="Singh A."/>
            <person name="Dalal V."/>
            <person name="Srivastava S."/>
            <person name="Dixit A."/>
            <person name="Pal A.K."/>
            <person name="Ghazi I.A."/>
            <person name="Yadav M."/>
            <person name="Pandit A."/>
            <person name="Bhargava A."/>
            <person name="Sureshbabu K."/>
            <person name="Batra K."/>
            <person name="Sharma T.R."/>
            <person name="Mohapatra T."/>
            <person name="Singh N.K."/>
            <person name="Messing J."/>
            <person name="Nelson A.B."/>
            <person name="Fuks G."/>
            <person name="Kavchok S."/>
            <person name="Keizer G."/>
            <person name="Linton E."/>
            <person name="Llaca V."/>
            <person name="Song R."/>
            <person name="Tanyolac B."/>
            <person name="Young S."/>
            <person name="Ho-Il K."/>
            <person name="Hahn J.H."/>
            <person name="Sangsakoo G."/>
            <person name="Vanavichit A."/>
            <person name="de Mattos Luiz.A.T."/>
            <person name="Zimmer P.D."/>
            <person name="Malone G."/>
            <person name="Dellagostin O."/>
            <person name="de Oliveira A.C."/>
            <person name="Bevan M."/>
            <person name="Bancroft I."/>
            <person name="Minx P."/>
            <person name="Cordum H."/>
            <person name="Wilson R."/>
            <person name="Cheng Z."/>
            <person name="Jin W."/>
            <person name="Jiang J."/>
            <person name="Leong S.A."/>
            <person name="Iwama H."/>
            <person name="Gojobori T."/>
            <person name="Itoh T."/>
            <person name="Niimura Y."/>
            <person name="Fujii Y."/>
            <person name="Habara T."/>
            <person name="Sakai H."/>
            <person name="Sato Y."/>
            <person name="Wilson G."/>
            <person name="Kumar K."/>
            <person name="McCouch S."/>
            <person name="Juretic N."/>
            <person name="Hoen D."/>
            <person name="Wright S."/>
            <person name="Bruskiewich R."/>
            <person name="Bureau T."/>
            <person name="Miyao A."/>
            <person name="Hirochika H."/>
            <person name="Nishikawa T."/>
            <person name="Kadowaki K."/>
            <person name="Sugiura M."/>
            <person name="Burr B."/>
            <person name="Sasaki T."/>
        </authorList>
    </citation>
    <scope>NUCLEOTIDE SEQUENCE [LARGE SCALE GENOMIC DNA]</scope>
    <source>
        <strain evidence="2">cv. Nipponbare</strain>
    </source>
</reference>
<gene>
    <name evidence="1" type="primary">OSJNBa0083D01.18</name>
</gene>
<dbReference type="Proteomes" id="UP000000763">
    <property type="component" value="Chromosome 4"/>
</dbReference>
<sequence length="79" mass="8975">MTGTVRAPQMSETQELFVRPEATVREPRRCWETTKRRSGAKDATEQLSIHWSDQKSIDSPFSRTKKVDAANMSETVCST</sequence>
<accession>Q7XVE4</accession>
<protein>
    <submittedName>
        <fullName evidence="1">OSJNBa0083D01.18 protein</fullName>
    </submittedName>
</protein>
<evidence type="ECO:0000313" key="1">
    <source>
        <dbReference type="EMBL" id="CAD40700.1"/>
    </source>
</evidence>
<dbReference type="EMBL" id="AL731623">
    <property type="protein sequence ID" value="CAD40700.1"/>
    <property type="molecule type" value="Genomic_DNA"/>
</dbReference>
<proteinExistence type="predicted"/>
<organism evidence="1 2">
    <name type="scientific">Oryza sativa subsp. japonica</name>
    <name type="common">Rice</name>
    <dbReference type="NCBI Taxonomy" id="39947"/>
    <lineage>
        <taxon>Eukaryota</taxon>
        <taxon>Viridiplantae</taxon>
        <taxon>Streptophyta</taxon>
        <taxon>Embryophyta</taxon>
        <taxon>Tracheophyta</taxon>
        <taxon>Spermatophyta</taxon>
        <taxon>Magnoliopsida</taxon>
        <taxon>Liliopsida</taxon>
        <taxon>Poales</taxon>
        <taxon>Poaceae</taxon>
        <taxon>BOP clade</taxon>
        <taxon>Oryzoideae</taxon>
        <taxon>Oryzeae</taxon>
        <taxon>Oryzinae</taxon>
        <taxon>Oryza</taxon>
        <taxon>Oryza sativa</taxon>
    </lineage>
</organism>